<evidence type="ECO:0000256" key="1">
    <source>
        <dbReference type="ARBA" id="ARBA00013191"/>
    </source>
</evidence>
<dbReference type="GO" id="GO:0006633">
    <property type="term" value="P:fatty acid biosynthetic process"/>
    <property type="evidence" value="ECO:0007669"/>
    <property type="project" value="TreeGrafter"/>
</dbReference>
<evidence type="ECO:0000259" key="5">
    <source>
        <dbReference type="Pfam" id="PF00109"/>
    </source>
</evidence>
<feature type="signal peptide" evidence="4">
    <location>
        <begin position="1"/>
        <end position="26"/>
    </location>
</feature>
<keyword evidence="2" id="KW-0808">Transferase</keyword>
<feature type="region of interest" description="Disordered" evidence="3">
    <location>
        <begin position="60"/>
        <end position="89"/>
    </location>
</feature>
<feature type="chain" id="PRO_5005594487" description="beta-ketoacyl-[acyl-carrier-protein] synthase I" evidence="4">
    <location>
        <begin position="27"/>
        <end position="212"/>
    </location>
</feature>
<dbReference type="Gramene" id="KOM26292">
    <property type="protein sequence ID" value="KOM26292"/>
    <property type="gene ID" value="LR48_Vigan252s000400"/>
</dbReference>
<dbReference type="GO" id="GO:0005739">
    <property type="term" value="C:mitochondrion"/>
    <property type="evidence" value="ECO:0007669"/>
    <property type="project" value="TreeGrafter"/>
</dbReference>
<dbReference type="AlphaFoldDB" id="A0A0L9T6T2"/>
<dbReference type="Proteomes" id="UP000053144">
    <property type="component" value="Unassembled WGS sequence"/>
</dbReference>
<dbReference type="Pfam" id="PF00109">
    <property type="entry name" value="ketoacyl-synt"/>
    <property type="match status" value="1"/>
</dbReference>
<accession>A0A0L9T6T2</accession>
<organism evidence="6 7">
    <name type="scientific">Phaseolus angularis</name>
    <name type="common">Azuki bean</name>
    <name type="synonym">Vigna angularis</name>
    <dbReference type="NCBI Taxonomy" id="3914"/>
    <lineage>
        <taxon>Eukaryota</taxon>
        <taxon>Viridiplantae</taxon>
        <taxon>Streptophyta</taxon>
        <taxon>Embryophyta</taxon>
        <taxon>Tracheophyta</taxon>
        <taxon>Spermatophyta</taxon>
        <taxon>Magnoliopsida</taxon>
        <taxon>eudicotyledons</taxon>
        <taxon>Gunneridae</taxon>
        <taxon>Pentapetalae</taxon>
        <taxon>rosids</taxon>
        <taxon>fabids</taxon>
        <taxon>Fabales</taxon>
        <taxon>Fabaceae</taxon>
        <taxon>Papilionoideae</taxon>
        <taxon>50 kb inversion clade</taxon>
        <taxon>NPAAA clade</taxon>
        <taxon>indigoferoid/millettioid clade</taxon>
        <taxon>Phaseoleae</taxon>
        <taxon>Vigna</taxon>
    </lineage>
</organism>
<dbReference type="STRING" id="3914.A0A0L9T6T2"/>
<dbReference type="InterPro" id="IPR014030">
    <property type="entry name" value="Ketoacyl_synth_N"/>
</dbReference>
<dbReference type="InterPro" id="IPR016039">
    <property type="entry name" value="Thiolase-like"/>
</dbReference>
<gene>
    <name evidence="6" type="ORF">LR48_Vigan252s000400</name>
</gene>
<dbReference type="Gene3D" id="3.40.47.10">
    <property type="match status" value="1"/>
</dbReference>
<evidence type="ECO:0000313" key="6">
    <source>
        <dbReference type="EMBL" id="KOM26292.1"/>
    </source>
</evidence>
<dbReference type="EMBL" id="KQ258313">
    <property type="protein sequence ID" value="KOM26292.1"/>
    <property type="molecule type" value="Genomic_DNA"/>
</dbReference>
<dbReference type="SUPFAM" id="SSF53901">
    <property type="entry name" value="Thiolase-like"/>
    <property type="match status" value="1"/>
</dbReference>
<dbReference type="GO" id="GO:0004315">
    <property type="term" value="F:3-oxoacyl-[acyl-carrier-protein] synthase activity"/>
    <property type="evidence" value="ECO:0007669"/>
    <property type="project" value="UniProtKB-EC"/>
</dbReference>
<protein>
    <recommendedName>
        <fullName evidence="1">beta-ketoacyl-[acyl-carrier-protein] synthase I</fullName>
        <ecNumber evidence="1">2.3.1.41</ecNumber>
    </recommendedName>
</protein>
<feature type="domain" description="Beta-ketoacyl synthase-like N-terminal" evidence="5">
    <location>
        <begin position="97"/>
        <end position="169"/>
    </location>
</feature>
<evidence type="ECO:0000256" key="4">
    <source>
        <dbReference type="SAM" id="SignalP"/>
    </source>
</evidence>
<dbReference type="InterPro" id="IPR000794">
    <property type="entry name" value="Beta-ketoacyl_synthase"/>
</dbReference>
<sequence length="212" mass="23489">MKRNLTQPSFFAIMQALNLLTLRVSPLDPLRAPNNVANRRAAATKPVFFLSASAGVETSASVPNRTSNKSDSKSFSSSILAGPKVSAPQRQKDPKKCVVITGMRFVFVFDNDIEGYYENLLAGESGITTINRFDASRFPNCFGGQIRGFSPEGYIDNKNDRRLDDSLRYCIGNSRFILGVFKEVFGRESSFVKYSEEVFILHEVFGGGVHPL</sequence>
<dbReference type="PANTHER" id="PTHR11712">
    <property type="entry name" value="POLYKETIDE SYNTHASE-RELATED"/>
    <property type="match status" value="1"/>
</dbReference>
<proteinExistence type="predicted"/>
<keyword evidence="4" id="KW-0732">Signal</keyword>
<evidence type="ECO:0000256" key="3">
    <source>
        <dbReference type="SAM" id="MobiDB-lite"/>
    </source>
</evidence>
<dbReference type="PANTHER" id="PTHR11712:SF336">
    <property type="entry name" value="3-OXOACYL-[ACYL-CARRIER-PROTEIN] SYNTHASE, MITOCHONDRIAL"/>
    <property type="match status" value="1"/>
</dbReference>
<evidence type="ECO:0000313" key="7">
    <source>
        <dbReference type="Proteomes" id="UP000053144"/>
    </source>
</evidence>
<dbReference type="EC" id="2.3.1.41" evidence="1"/>
<name>A0A0L9T6T2_PHAAN</name>
<feature type="compositionally biased region" description="Low complexity" evidence="3">
    <location>
        <begin position="67"/>
        <end position="78"/>
    </location>
</feature>
<evidence type="ECO:0000256" key="2">
    <source>
        <dbReference type="ARBA" id="ARBA00022679"/>
    </source>
</evidence>
<reference evidence="7" key="1">
    <citation type="journal article" date="2015" name="Proc. Natl. Acad. Sci. U.S.A.">
        <title>Genome sequencing of adzuki bean (Vigna angularis) provides insight into high starch and low fat accumulation and domestication.</title>
        <authorList>
            <person name="Yang K."/>
            <person name="Tian Z."/>
            <person name="Chen C."/>
            <person name="Luo L."/>
            <person name="Zhao B."/>
            <person name="Wang Z."/>
            <person name="Yu L."/>
            <person name="Li Y."/>
            <person name="Sun Y."/>
            <person name="Li W."/>
            <person name="Chen Y."/>
            <person name="Li Y."/>
            <person name="Zhang Y."/>
            <person name="Ai D."/>
            <person name="Zhao J."/>
            <person name="Shang C."/>
            <person name="Ma Y."/>
            <person name="Wu B."/>
            <person name="Wang M."/>
            <person name="Gao L."/>
            <person name="Sun D."/>
            <person name="Zhang P."/>
            <person name="Guo F."/>
            <person name="Wang W."/>
            <person name="Li Y."/>
            <person name="Wang J."/>
            <person name="Varshney R.K."/>
            <person name="Wang J."/>
            <person name="Ling H.Q."/>
            <person name="Wan P."/>
        </authorList>
    </citation>
    <scope>NUCLEOTIDE SEQUENCE</scope>
    <source>
        <strain evidence="7">cv. Jingnong 6</strain>
    </source>
</reference>